<keyword evidence="1" id="KW-0472">Membrane</keyword>
<dbReference type="Pfam" id="PF12730">
    <property type="entry name" value="ABC2_membrane_4"/>
    <property type="match status" value="1"/>
</dbReference>
<evidence type="ECO:0000313" key="2">
    <source>
        <dbReference type="EMBL" id="SKC78341.1"/>
    </source>
</evidence>
<feature type="transmembrane region" description="Helical" evidence="1">
    <location>
        <begin position="264"/>
        <end position="284"/>
    </location>
</feature>
<dbReference type="EMBL" id="FUZQ01000007">
    <property type="protein sequence ID" value="SKC78341.1"/>
    <property type="molecule type" value="Genomic_DNA"/>
</dbReference>
<organism evidence="2 3">
    <name type="scientific">Krasilnikoviella flava</name>
    <dbReference type="NCBI Taxonomy" id="526729"/>
    <lineage>
        <taxon>Bacteria</taxon>
        <taxon>Bacillati</taxon>
        <taxon>Actinomycetota</taxon>
        <taxon>Actinomycetes</taxon>
        <taxon>Micrococcales</taxon>
        <taxon>Promicromonosporaceae</taxon>
        <taxon>Krasilnikoviella</taxon>
    </lineage>
</organism>
<evidence type="ECO:0000313" key="3">
    <source>
        <dbReference type="Proteomes" id="UP000189777"/>
    </source>
</evidence>
<dbReference type="GO" id="GO:0140359">
    <property type="term" value="F:ABC-type transporter activity"/>
    <property type="evidence" value="ECO:0007669"/>
    <property type="project" value="InterPro"/>
</dbReference>
<feature type="transmembrane region" description="Helical" evidence="1">
    <location>
        <begin position="88"/>
        <end position="111"/>
    </location>
</feature>
<dbReference type="OrthoDB" id="3297477at2"/>
<dbReference type="STRING" id="526729.SAMN04324258_3783"/>
<dbReference type="RefSeq" id="WP_079576124.1">
    <property type="nucleotide sequence ID" value="NZ_FUZQ01000007.1"/>
</dbReference>
<feature type="transmembrane region" description="Helical" evidence="1">
    <location>
        <begin position="138"/>
        <end position="159"/>
    </location>
</feature>
<reference evidence="2 3" key="1">
    <citation type="submission" date="2017-02" db="EMBL/GenBank/DDBJ databases">
        <authorList>
            <person name="Peterson S.W."/>
        </authorList>
    </citation>
    <scope>NUCLEOTIDE SEQUENCE [LARGE SCALE GENOMIC DNA]</scope>
    <source>
        <strain evidence="2 3">DSM 21481</strain>
    </source>
</reference>
<evidence type="ECO:0000256" key="1">
    <source>
        <dbReference type="SAM" id="Phobius"/>
    </source>
</evidence>
<keyword evidence="1" id="KW-1133">Transmembrane helix</keyword>
<feature type="transmembrane region" description="Helical" evidence="1">
    <location>
        <begin position="43"/>
        <end position="68"/>
    </location>
</feature>
<sequence length="289" mass="29222">MSATTTAGPVGHRDDTTPDDARVTFGHALRSEWLKLWSLRSQWWGVALTVLLMAGLAVLMASALGAAAESPGMQQTMDADPRLAVPSGVVAVTFGYGFAQLTVAVLAVLTITGEYSSGTIRATFAAVPRRLQVLSAKLLVVAATTAMLAVVGLGAAWLATASMLSADGLALDPGDGEQLRALGGTVAYLVAVAALSFGIGALWRSTAAAIATAVGVLLVLPLLLQVLAGSAAWAQDVYAYLPTVAGERVIATGPTPDGLLAPGAGFALLAGYAVAVLAAAAVTARRRDA</sequence>
<feature type="transmembrane region" description="Helical" evidence="1">
    <location>
        <begin position="179"/>
        <end position="203"/>
    </location>
</feature>
<dbReference type="AlphaFoldDB" id="A0A1T5LQZ6"/>
<proteinExistence type="predicted"/>
<keyword evidence="3" id="KW-1185">Reference proteome</keyword>
<dbReference type="PANTHER" id="PTHR37305:SF1">
    <property type="entry name" value="MEMBRANE PROTEIN"/>
    <property type="match status" value="1"/>
</dbReference>
<gene>
    <name evidence="2" type="ORF">SAMN04324258_3783</name>
</gene>
<dbReference type="PANTHER" id="PTHR37305">
    <property type="entry name" value="INTEGRAL MEMBRANE PROTEIN-RELATED"/>
    <property type="match status" value="1"/>
</dbReference>
<name>A0A1T5LQZ6_9MICO</name>
<feature type="transmembrane region" description="Helical" evidence="1">
    <location>
        <begin position="210"/>
        <end position="234"/>
    </location>
</feature>
<keyword evidence="1" id="KW-0812">Transmembrane</keyword>
<protein>
    <submittedName>
        <fullName evidence="2">ABC-2 type transport system permease protein</fullName>
    </submittedName>
</protein>
<dbReference type="Proteomes" id="UP000189777">
    <property type="component" value="Unassembled WGS sequence"/>
</dbReference>
<dbReference type="GO" id="GO:0005886">
    <property type="term" value="C:plasma membrane"/>
    <property type="evidence" value="ECO:0007669"/>
    <property type="project" value="UniProtKB-SubCell"/>
</dbReference>
<accession>A0A1T5LQZ6</accession>